<keyword evidence="1" id="KW-1133">Transmembrane helix</keyword>
<dbReference type="GO" id="GO:0003743">
    <property type="term" value="F:translation initiation factor activity"/>
    <property type="evidence" value="ECO:0007669"/>
    <property type="project" value="UniProtKB-KW"/>
</dbReference>
<proteinExistence type="predicted"/>
<gene>
    <name evidence="2" type="primary">tfIIB</name>
</gene>
<geneLocation type="nucleomorph" evidence="2"/>
<sequence>MEDLESYICSHSDKSKIFSNLVTGDIICKNCGEILYSSPYNDGIILQNINKSNLTKFASDRLGKDLSIYERQDLHTSIKKNSNSFKTKIHVLNSNFIGLNCFKKIEQICNLLNFPNKILLLAKNLSTTFDYKIKTKKLLAKAASYVFVACEYLSIPNDLNKYSNAIPFLSEHDLYKCVKQLKKHIPGRKLYKKQETHGQKKEKCLFVTEKFLQKITKKITLEKNVIRIITIIKMFILSLKKKISMFKNYGKFSSAKILSSTIIIFIYINNFNNKKKLKIKKKNIKRIYCFLKEFLILIKNCKSSIFEKKFINIKRELLVLNSTASTAAFFSSSISRRWSYVFCLNILFTDSSYFKSQS</sequence>
<dbReference type="AlphaFoldDB" id="A0A0H5BQV0"/>
<evidence type="ECO:0000256" key="1">
    <source>
        <dbReference type="SAM" id="Phobius"/>
    </source>
</evidence>
<dbReference type="EMBL" id="AB996600">
    <property type="protein sequence ID" value="BAS01584.1"/>
    <property type="molecule type" value="Genomic_DNA"/>
</dbReference>
<organism evidence="2">
    <name type="scientific">Lotharella vacuolata</name>
    <dbReference type="NCBI Taxonomy" id="74820"/>
    <lineage>
        <taxon>Eukaryota</taxon>
        <taxon>Sar</taxon>
        <taxon>Rhizaria</taxon>
        <taxon>Cercozoa</taxon>
        <taxon>Chlorarachniophyceae</taxon>
        <taxon>Lotharella</taxon>
    </lineage>
</organism>
<reference evidence="2" key="1">
    <citation type="journal article" date="2015" name="Genome Biol. Evol.">
        <title>Nucleomorph Genome Sequences of Two Chlorarachniophytes, Amorphochlora amoebiformis and Lotharella vacuolata.</title>
        <authorList>
            <person name="Suzuki S."/>
            <person name="Shirato S."/>
            <person name="Hirakawa Y."/>
            <person name="Ishida K."/>
        </authorList>
    </citation>
    <scope>NUCLEOTIDE SEQUENCE</scope>
    <source>
        <strain evidence="2">CCMP240</strain>
    </source>
</reference>
<keyword evidence="2" id="KW-0396">Initiation factor</keyword>
<keyword evidence="2" id="KW-0542">Nucleomorph</keyword>
<keyword evidence="2" id="KW-0648">Protein biosynthesis</keyword>
<protein>
    <submittedName>
        <fullName evidence="2">Transcription initiation factor IIB</fullName>
    </submittedName>
</protein>
<dbReference type="InterPro" id="IPR036915">
    <property type="entry name" value="Cyclin-like_sf"/>
</dbReference>
<name>A0A0H5BQV0_9EUKA</name>
<dbReference type="SUPFAM" id="SSF47954">
    <property type="entry name" value="Cyclin-like"/>
    <property type="match status" value="1"/>
</dbReference>
<keyword evidence="1" id="KW-0812">Transmembrane</keyword>
<feature type="transmembrane region" description="Helical" evidence="1">
    <location>
        <begin position="252"/>
        <end position="272"/>
    </location>
</feature>
<accession>A0A0H5BQV0</accession>
<keyword evidence="1" id="KW-0472">Membrane</keyword>
<dbReference type="Gene3D" id="1.10.472.170">
    <property type="match status" value="1"/>
</dbReference>
<evidence type="ECO:0000313" key="2">
    <source>
        <dbReference type="EMBL" id="BAS01584.1"/>
    </source>
</evidence>
<dbReference type="CDD" id="cd00043">
    <property type="entry name" value="CYCLIN_SF"/>
    <property type="match status" value="1"/>
</dbReference>